<organism evidence="4 5">
    <name type="scientific">Capsicum baccatum</name>
    <name type="common">Peruvian pepper</name>
    <dbReference type="NCBI Taxonomy" id="33114"/>
    <lineage>
        <taxon>Eukaryota</taxon>
        <taxon>Viridiplantae</taxon>
        <taxon>Streptophyta</taxon>
        <taxon>Embryophyta</taxon>
        <taxon>Tracheophyta</taxon>
        <taxon>Spermatophyta</taxon>
        <taxon>Magnoliopsida</taxon>
        <taxon>eudicotyledons</taxon>
        <taxon>Gunneridae</taxon>
        <taxon>Pentapetalae</taxon>
        <taxon>asterids</taxon>
        <taxon>lamiids</taxon>
        <taxon>Solanales</taxon>
        <taxon>Solanaceae</taxon>
        <taxon>Solanoideae</taxon>
        <taxon>Capsiceae</taxon>
        <taxon>Capsicum</taxon>
    </lineage>
</organism>
<evidence type="ECO:0000259" key="3">
    <source>
        <dbReference type="PROSITE" id="PS50157"/>
    </source>
</evidence>
<dbReference type="GO" id="GO:0008270">
    <property type="term" value="F:zinc ion binding"/>
    <property type="evidence" value="ECO:0007669"/>
    <property type="project" value="UniProtKB-KW"/>
</dbReference>
<feature type="region of interest" description="Disordered" evidence="2">
    <location>
        <begin position="177"/>
        <end position="202"/>
    </location>
</feature>
<dbReference type="SMART" id="SM00355">
    <property type="entry name" value="ZnF_C2H2"/>
    <property type="match status" value="4"/>
</dbReference>
<protein>
    <recommendedName>
        <fullName evidence="3">C2H2-type domain-containing protein</fullName>
    </recommendedName>
</protein>
<feature type="region of interest" description="Disordered" evidence="2">
    <location>
        <begin position="1"/>
        <end position="26"/>
    </location>
</feature>
<dbReference type="PROSITE" id="PS50157">
    <property type="entry name" value="ZINC_FINGER_C2H2_2"/>
    <property type="match status" value="4"/>
</dbReference>
<reference evidence="4 5" key="1">
    <citation type="journal article" date="2017" name="Genome Biol.">
        <title>New reference genome sequences of hot pepper reveal the massive evolution of plant disease-resistance genes by retroduplication.</title>
        <authorList>
            <person name="Kim S."/>
            <person name="Park J."/>
            <person name="Yeom S.I."/>
            <person name="Kim Y.M."/>
            <person name="Seo E."/>
            <person name="Kim K.T."/>
            <person name="Kim M.S."/>
            <person name="Lee J.M."/>
            <person name="Cheong K."/>
            <person name="Shin H.S."/>
            <person name="Kim S.B."/>
            <person name="Han K."/>
            <person name="Lee J."/>
            <person name="Park M."/>
            <person name="Lee H.A."/>
            <person name="Lee H.Y."/>
            <person name="Lee Y."/>
            <person name="Oh S."/>
            <person name="Lee J.H."/>
            <person name="Choi E."/>
            <person name="Choi E."/>
            <person name="Lee S.E."/>
            <person name="Jeon J."/>
            <person name="Kim H."/>
            <person name="Choi G."/>
            <person name="Song H."/>
            <person name="Lee J."/>
            <person name="Lee S.C."/>
            <person name="Kwon J.K."/>
            <person name="Lee H.Y."/>
            <person name="Koo N."/>
            <person name="Hong Y."/>
            <person name="Kim R.W."/>
            <person name="Kang W.H."/>
            <person name="Huh J.H."/>
            <person name="Kang B.C."/>
            <person name="Yang T.J."/>
            <person name="Lee Y.H."/>
            <person name="Bennetzen J.L."/>
            <person name="Choi D."/>
        </authorList>
    </citation>
    <scope>NUCLEOTIDE SEQUENCE [LARGE SCALE GENOMIC DNA]</scope>
    <source>
        <strain evidence="5">cv. PBC81</strain>
    </source>
</reference>
<feature type="domain" description="C2H2-type" evidence="3">
    <location>
        <begin position="151"/>
        <end position="178"/>
    </location>
</feature>
<dbReference type="PROSITE" id="PS00028">
    <property type="entry name" value="ZINC_FINGER_C2H2_1"/>
    <property type="match status" value="4"/>
</dbReference>
<keyword evidence="1" id="KW-0479">Metal-binding</keyword>
<evidence type="ECO:0000313" key="5">
    <source>
        <dbReference type="Proteomes" id="UP000224567"/>
    </source>
</evidence>
<keyword evidence="1" id="KW-0863">Zinc-finger</keyword>
<dbReference type="EMBL" id="MLFT02000011">
    <property type="protein sequence ID" value="PHT34836.1"/>
    <property type="molecule type" value="Genomic_DNA"/>
</dbReference>
<reference evidence="5" key="2">
    <citation type="journal article" date="2017" name="J. Anim. Genet.">
        <title>Multiple reference genome sequences of hot pepper reveal the massive evolution of plant disease resistance genes by retroduplication.</title>
        <authorList>
            <person name="Kim S."/>
            <person name="Park J."/>
            <person name="Yeom S.-I."/>
            <person name="Kim Y.-M."/>
            <person name="Seo E."/>
            <person name="Kim K.-T."/>
            <person name="Kim M.-S."/>
            <person name="Lee J.M."/>
            <person name="Cheong K."/>
            <person name="Shin H.-S."/>
            <person name="Kim S.-B."/>
            <person name="Han K."/>
            <person name="Lee J."/>
            <person name="Park M."/>
            <person name="Lee H.-A."/>
            <person name="Lee H.-Y."/>
            <person name="Lee Y."/>
            <person name="Oh S."/>
            <person name="Lee J.H."/>
            <person name="Choi E."/>
            <person name="Choi E."/>
            <person name="Lee S.E."/>
            <person name="Jeon J."/>
            <person name="Kim H."/>
            <person name="Choi G."/>
            <person name="Song H."/>
            <person name="Lee J."/>
            <person name="Lee S.-C."/>
            <person name="Kwon J.-K."/>
            <person name="Lee H.-Y."/>
            <person name="Koo N."/>
            <person name="Hong Y."/>
            <person name="Kim R.W."/>
            <person name="Kang W.-H."/>
            <person name="Huh J.H."/>
            <person name="Kang B.-C."/>
            <person name="Yang T.-J."/>
            <person name="Lee Y.-H."/>
            <person name="Bennetzen J.L."/>
            <person name="Choi D."/>
        </authorList>
    </citation>
    <scope>NUCLEOTIDE SEQUENCE [LARGE SCALE GENOMIC DNA]</scope>
    <source>
        <strain evidence="5">cv. PBC81</strain>
    </source>
</reference>
<dbReference type="Proteomes" id="UP000224567">
    <property type="component" value="Unassembled WGS sequence"/>
</dbReference>
<feature type="compositionally biased region" description="Low complexity" evidence="2">
    <location>
        <begin position="488"/>
        <end position="497"/>
    </location>
</feature>
<dbReference type="AlphaFoldDB" id="A0A2G2VPE4"/>
<feature type="domain" description="C2H2-type" evidence="3">
    <location>
        <begin position="380"/>
        <end position="407"/>
    </location>
</feature>
<sequence>MEAQDDQENNGSSEKGPSSSSSNTFKVKIKIPIPKLVKDEEKVKVDADGDEDLCKEDENKVREEKIDFFAKLKKEHICCECGKKFSSGKALGGHMSSAHVQANQRLEELRKWKKNFSQEKSSKLMKRFDDNDEDEDDFGDGVFDNHEMMKIICDLCGKDFPSKKSLFGHMRCHPDRDWRGMKPPSGSKKSAKNGGFRASFNDFDDDGDDANDRFDVLRDEEEEERSIDVNVAALSPPPLRIDLKDCVKSWGVTDRRGRSPLTKKRSVSGTCPDEEGVHLAAQQLLSLINGDNNNNNHNSEVICSCNSVSSAPKEASLSDLKDKPKRKAVVDDTEGVHCGETCSASPVHKKRRREKVLVKLEPGKDPVPSPVIKKTPNVKYTCNICGKIFASHQALGGHRSSHNKFKITIENTIDHHQDQEIKARNQEDINTQGHAHQDVQLGNQEINNCNIIDQHGSNNNNAHKCEICDKIFPTGQALGGHQRSHWTNNQEESSSQNPSKVLDFDLNELPDLDDDYYR</sequence>
<dbReference type="Pfam" id="PF13912">
    <property type="entry name" value="zf-C2H2_6"/>
    <property type="match status" value="4"/>
</dbReference>
<dbReference type="PANTHER" id="PTHR47591:SF1">
    <property type="entry name" value="ZINC FINGER PROTEIN ZAT2-RELATED"/>
    <property type="match status" value="1"/>
</dbReference>
<feature type="region of interest" description="Disordered" evidence="2">
    <location>
        <begin position="478"/>
        <end position="518"/>
    </location>
</feature>
<evidence type="ECO:0000256" key="2">
    <source>
        <dbReference type="SAM" id="MobiDB-lite"/>
    </source>
</evidence>
<evidence type="ECO:0000313" key="4">
    <source>
        <dbReference type="EMBL" id="PHT34836.1"/>
    </source>
</evidence>
<gene>
    <name evidence="4" type="ORF">CQW23_26636</name>
</gene>
<dbReference type="Gene3D" id="3.30.160.60">
    <property type="entry name" value="Classic Zinc Finger"/>
    <property type="match status" value="2"/>
</dbReference>
<keyword evidence="5" id="KW-1185">Reference proteome</keyword>
<name>A0A2G2VPE4_CAPBA</name>
<feature type="domain" description="C2H2-type" evidence="3">
    <location>
        <begin position="76"/>
        <end position="104"/>
    </location>
</feature>
<feature type="compositionally biased region" description="Acidic residues" evidence="2">
    <location>
        <begin position="505"/>
        <end position="518"/>
    </location>
</feature>
<dbReference type="PANTHER" id="PTHR47591">
    <property type="entry name" value="ZINC FINGER PROTEIN ZAT2-RELATED"/>
    <property type="match status" value="1"/>
</dbReference>
<feature type="domain" description="C2H2-type" evidence="3">
    <location>
        <begin position="463"/>
        <end position="490"/>
    </location>
</feature>
<comment type="caution">
    <text evidence="4">The sequence shown here is derived from an EMBL/GenBank/DDBJ whole genome shotgun (WGS) entry which is preliminary data.</text>
</comment>
<dbReference type="STRING" id="33114.A0A2G2VPE4"/>
<dbReference type="SUPFAM" id="SSF57667">
    <property type="entry name" value="beta-beta-alpha zinc fingers"/>
    <property type="match status" value="2"/>
</dbReference>
<evidence type="ECO:0000256" key="1">
    <source>
        <dbReference type="PROSITE-ProRule" id="PRU00042"/>
    </source>
</evidence>
<feature type="compositionally biased region" description="Low complexity" evidence="2">
    <location>
        <begin position="9"/>
        <end position="23"/>
    </location>
</feature>
<dbReference type="OrthoDB" id="6077919at2759"/>
<proteinExistence type="predicted"/>
<accession>A0A2G2VPE4</accession>
<keyword evidence="1" id="KW-0862">Zinc</keyword>
<dbReference type="InterPro" id="IPR036236">
    <property type="entry name" value="Znf_C2H2_sf"/>
</dbReference>
<dbReference type="InterPro" id="IPR013087">
    <property type="entry name" value="Znf_C2H2_type"/>
</dbReference>